<sequence length="168" mass="18925">MGFAVKLDSVSGHLDVAYNPERVGTKRYMAPEVLDNSLRQSSFEAYKQADMYSLGLVFWELTRRCYVPDLYEPEEYQLPYQKDLGHQRKLVNPDDPIKPNISVRGLPPEESLPRGVFVFQANRGVGAPQSAEDDHAKRETQEQSLPPQQSIAETPSVDPNVLPEAVKP</sequence>
<evidence type="ECO:0000256" key="10">
    <source>
        <dbReference type="ARBA" id="ARBA00022840"/>
    </source>
</evidence>
<dbReference type="AlphaFoldDB" id="A0A3P7R8V2"/>
<feature type="domain" description="Protein kinase" evidence="15">
    <location>
        <begin position="1"/>
        <end position="168"/>
    </location>
</feature>
<evidence type="ECO:0000256" key="6">
    <source>
        <dbReference type="ARBA" id="ARBA00022692"/>
    </source>
</evidence>
<evidence type="ECO:0000256" key="8">
    <source>
        <dbReference type="ARBA" id="ARBA00022741"/>
    </source>
</evidence>
<feature type="compositionally biased region" description="Polar residues" evidence="14">
    <location>
        <begin position="142"/>
        <end position="153"/>
    </location>
</feature>
<keyword evidence="5" id="KW-0808">Transferase</keyword>
<keyword evidence="13" id="KW-0675">Receptor</keyword>
<protein>
    <recommendedName>
        <fullName evidence="3">receptor protein serine/threonine kinase</fullName>
        <ecNumber evidence="3">2.7.11.30</ecNumber>
    </recommendedName>
</protein>
<evidence type="ECO:0000256" key="5">
    <source>
        <dbReference type="ARBA" id="ARBA00022679"/>
    </source>
</evidence>
<evidence type="ECO:0000313" key="16">
    <source>
        <dbReference type="EMBL" id="VDN39486.1"/>
    </source>
</evidence>
<feature type="compositionally biased region" description="Basic and acidic residues" evidence="14">
    <location>
        <begin position="132"/>
        <end position="141"/>
    </location>
</feature>
<keyword evidence="4" id="KW-0723">Serine/threonine-protein kinase</keyword>
<dbReference type="SUPFAM" id="SSF56112">
    <property type="entry name" value="Protein kinase-like (PK-like)"/>
    <property type="match status" value="1"/>
</dbReference>
<evidence type="ECO:0000259" key="15">
    <source>
        <dbReference type="PROSITE" id="PS50011"/>
    </source>
</evidence>
<dbReference type="GO" id="GO:0043235">
    <property type="term" value="C:receptor complex"/>
    <property type="evidence" value="ECO:0007669"/>
    <property type="project" value="TreeGrafter"/>
</dbReference>
<dbReference type="GO" id="GO:0004675">
    <property type="term" value="F:transmembrane receptor protein serine/threonine kinase activity"/>
    <property type="evidence" value="ECO:0007669"/>
    <property type="project" value="UniProtKB-EC"/>
</dbReference>
<name>A0A3P7R8V2_DIBLA</name>
<dbReference type="InterPro" id="IPR000719">
    <property type="entry name" value="Prot_kinase_dom"/>
</dbReference>
<dbReference type="PANTHER" id="PTHR23255">
    <property type="entry name" value="TRANSFORMING GROWTH FACTOR-BETA RECEPTOR TYPE I AND II"/>
    <property type="match status" value="1"/>
</dbReference>
<evidence type="ECO:0000256" key="9">
    <source>
        <dbReference type="ARBA" id="ARBA00022777"/>
    </source>
</evidence>
<dbReference type="InterPro" id="IPR011009">
    <property type="entry name" value="Kinase-like_dom_sf"/>
</dbReference>
<dbReference type="GO" id="GO:0005886">
    <property type="term" value="C:plasma membrane"/>
    <property type="evidence" value="ECO:0007669"/>
    <property type="project" value="TreeGrafter"/>
</dbReference>
<dbReference type="InterPro" id="IPR000333">
    <property type="entry name" value="TGFB_receptor"/>
</dbReference>
<gene>
    <name evidence="16" type="ORF">DILT_LOCUS17897</name>
</gene>
<evidence type="ECO:0000256" key="14">
    <source>
        <dbReference type="SAM" id="MobiDB-lite"/>
    </source>
</evidence>
<dbReference type="PANTHER" id="PTHR23255:SF72">
    <property type="entry name" value="RECEPTOR PROTEIN SERINE_THREONINE KINASE"/>
    <property type="match status" value="1"/>
</dbReference>
<evidence type="ECO:0000256" key="3">
    <source>
        <dbReference type="ARBA" id="ARBA00012401"/>
    </source>
</evidence>
<keyword evidence="6" id="KW-0812">Transmembrane</keyword>
<keyword evidence="7" id="KW-0732">Signal</keyword>
<comment type="similarity">
    <text evidence="2">Belongs to the protein kinase superfamily. TKL Ser/Thr protein kinase family. TGFB receptor subfamily.</text>
</comment>
<keyword evidence="17" id="KW-1185">Reference proteome</keyword>
<evidence type="ECO:0000256" key="7">
    <source>
        <dbReference type="ARBA" id="ARBA00022729"/>
    </source>
</evidence>
<keyword evidence="11" id="KW-1133">Transmembrane helix</keyword>
<dbReference type="OrthoDB" id="6277433at2759"/>
<organism evidence="16 17">
    <name type="scientific">Dibothriocephalus latus</name>
    <name type="common">Fish tapeworm</name>
    <name type="synonym">Diphyllobothrium latum</name>
    <dbReference type="NCBI Taxonomy" id="60516"/>
    <lineage>
        <taxon>Eukaryota</taxon>
        <taxon>Metazoa</taxon>
        <taxon>Spiralia</taxon>
        <taxon>Lophotrochozoa</taxon>
        <taxon>Platyhelminthes</taxon>
        <taxon>Cestoda</taxon>
        <taxon>Eucestoda</taxon>
        <taxon>Diphyllobothriidea</taxon>
        <taxon>Diphyllobothriidae</taxon>
        <taxon>Dibothriocephalus</taxon>
    </lineage>
</organism>
<feature type="region of interest" description="Disordered" evidence="14">
    <location>
        <begin position="89"/>
        <end position="108"/>
    </location>
</feature>
<keyword evidence="9" id="KW-0418">Kinase</keyword>
<dbReference type="GO" id="GO:0005524">
    <property type="term" value="F:ATP binding"/>
    <property type="evidence" value="ECO:0007669"/>
    <property type="project" value="UniProtKB-KW"/>
</dbReference>
<feature type="region of interest" description="Disordered" evidence="14">
    <location>
        <begin position="123"/>
        <end position="168"/>
    </location>
</feature>
<evidence type="ECO:0000256" key="2">
    <source>
        <dbReference type="ARBA" id="ARBA00009605"/>
    </source>
</evidence>
<keyword evidence="8" id="KW-0547">Nucleotide-binding</keyword>
<comment type="subcellular location">
    <subcellularLocation>
        <location evidence="1">Membrane</location>
        <topology evidence="1">Single-pass type I membrane protein</topology>
    </subcellularLocation>
</comment>
<dbReference type="EMBL" id="UYRU01095659">
    <property type="protein sequence ID" value="VDN39486.1"/>
    <property type="molecule type" value="Genomic_DNA"/>
</dbReference>
<dbReference type="PROSITE" id="PS50011">
    <property type="entry name" value="PROTEIN_KINASE_DOM"/>
    <property type="match status" value="1"/>
</dbReference>
<feature type="non-terminal residue" evidence="16">
    <location>
        <position position="168"/>
    </location>
</feature>
<keyword evidence="10" id="KW-0067">ATP-binding</keyword>
<proteinExistence type="inferred from homology"/>
<dbReference type="Gene3D" id="1.10.510.10">
    <property type="entry name" value="Transferase(Phosphotransferase) domain 1"/>
    <property type="match status" value="1"/>
</dbReference>
<keyword evidence="12" id="KW-0472">Membrane</keyword>
<evidence type="ECO:0000256" key="4">
    <source>
        <dbReference type="ARBA" id="ARBA00022527"/>
    </source>
</evidence>
<accession>A0A3P7R8V2</accession>
<evidence type="ECO:0000256" key="13">
    <source>
        <dbReference type="ARBA" id="ARBA00023170"/>
    </source>
</evidence>
<evidence type="ECO:0000256" key="11">
    <source>
        <dbReference type="ARBA" id="ARBA00022989"/>
    </source>
</evidence>
<dbReference type="GO" id="GO:0071363">
    <property type="term" value="P:cellular response to growth factor stimulus"/>
    <property type="evidence" value="ECO:0007669"/>
    <property type="project" value="TreeGrafter"/>
</dbReference>
<reference evidence="16 17" key="1">
    <citation type="submission" date="2018-11" db="EMBL/GenBank/DDBJ databases">
        <authorList>
            <consortium name="Pathogen Informatics"/>
        </authorList>
    </citation>
    <scope>NUCLEOTIDE SEQUENCE [LARGE SCALE GENOMIC DNA]</scope>
</reference>
<evidence type="ECO:0000256" key="1">
    <source>
        <dbReference type="ARBA" id="ARBA00004479"/>
    </source>
</evidence>
<dbReference type="Proteomes" id="UP000281553">
    <property type="component" value="Unassembled WGS sequence"/>
</dbReference>
<evidence type="ECO:0000256" key="12">
    <source>
        <dbReference type="ARBA" id="ARBA00023136"/>
    </source>
</evidence>
<evidence type="ECO:0000313" key="17">
    <source>
        <dbReference type="Proteomes" id="UP000281553"/>
    </source>
</evidence>
<dbReference type="EC" id="2.7.11.30" evidence="3"/>